<organism evidence="8 9">
    <name type="scientific">Amphimedon queenslandica</name>
    <name type="common">Sponge</name>
    <dbReference type="NCBI Taxonomy" id="400682"/>
    <lineage>
        <taxon>Eukaryota</taxon>
        <taxon>Metazoa</taxon>
        <taxon>Porifera</taxon>
        <taxon>Demospongiae</taxon>
        <taxon>Heteroscleromorpha</taxon>
        <taxon>Haplosclerida</taxon>
        <taxon>Niphatidae</taxon>
        <taxon>Amphimedon</taxon>
    </lineage>
</organism>
<dbReference type="GeneID" id="100637053"/>
<dbReference type="KEGG" id="aqu:100637053"/>
<dbReference type="InterPro" id="IPR001650">
    <property type="entry name" value="Helicase_C-like"/>
</dbReference>
<dbReference type="EnsemblMetazoa" id="XM_020001893.1">
    <property type="protein sequence ID" value="XP_019857452.1"/>
    <property type="gene ID" value="LOC100637053"/>
</dbReference>
<dbReference type="SMART" id="SM00487">
    <property type="entry name" value="DEXDc"/>
    <property type="match status" value="1"/>
</dbReference>
<dbReference type="PROSITE" id="PS51192">
    <property type="entry name" value="HELICASE_ATP_BIND_1"/>
    <property type="match status" value="1"/>
</dbReference>
<dbReference type="GO" id="GO:0005524">
    <property type="term" value="F:ATP binding"/>
    <property type="evidence" value="ECO:0007669"/>
    <property type="project" value="UniProtKB-KW"/>
</dbReference>
<evidence type="ECO:0000313" key="9">
    <source>
        <dbReference type="Proteomes" id="UP000007879"/>
    </source>
</evidence>
<evidence type="ECO:0000256" key="3">
    <source>
        <dbReference type="ARBA" id="ARBA00022801"/>
    </source>
</evidence>
<reference evidence="9" key="1">
    <citation type="journal article" date="2010" name="Nature">
        <title>The Amphimedon queenslandica genome and the evolution of animal complexity.</title>
        <authorList>
            <person name="Srivastava M."/>
            <person name="Simakov O."/>
            <person name="Chapman J."/>
            <person name="Fahey B."/>
            <person name="Gauthier M.E."/>
            <person name="Mitros T."/>
            <person name="Richards G.S."/>
            <person name="Conaco C."/>
            <person name="Dacre M."/>
            <person name="Hellsten U."/>
            <person name="Larroux C."/>
            <person name="Putnam N.H."/>
            <person name="Stanke M."/>
            <person name="Adamska M."/>
            <person name="Darling A."/>
            <person name="Degnan S.M."/>
            <person name="Oakley T.H."/>
            <person name="Plachetzki D.C."/>
            <person name="Zhai Y."/>
            <person name="Adamski M."/>
            <person name="Calcino A."/>
            <person name="Cummins S.F."/>
            <person name="Goodstein D.M."/>
            <person name="Harris C."/>
            <person name="Jackson D.J."/>
            <person name="Leys S.P."/>
            <person name="Shu S."/>
            <person name="Woodcroft B.J."/>
            <person name="Vervoort M."/>
            <person name="Kosik K.S."/>
            <person name="Manning G."/>
            <person name="Degnan B.M."/>
            <person name="Rokhsar D.S."/>
        </authorList>
    </citation>
    <scope>NUCLEOTIDE SEQUENCE [LARGE SCALE GENOMIC DNA]</scope>
</reference>
<dbReference type="CDD" id="cd18787">
    <property type="entry name" value="SF2_C_DEAD"/>
    <property type="match status" value="1"/>
</dbReference>
<evidence type="ECO:0000256" key="2">
    <source>
        <dbReference type="ARBA" id="ARBA00022741"/>
    </source>
</evidence>
<keyword evidence="5" id="KW-0067">ATP-binding</keyword>
<proteinExistence type="predicted"/>
<dbReference type="Pfam" id="PF00271">
    <property type="entry name" value="Helicase_C"/>
    <property type="match status" value="1"/>
</dbReference>
<dbReference type="SUPFAM" id="SSF52540">
    <property type="entry name" value="P-loop containing nucleoside triphosphate hydrolases"/>
    <property type="match status" value="1"/>
</dbReference>
<accession>A0AAN0JKB4</accession>
<dbReference type="InterPro" id="IPR014001">
    <property type="entry name" value="Helicase_ATP-bd"/>
</dbReference>
<keyword evidence="9" id="KW-1185">Reference proteome</keyword>
<dbReference type="PROSITE" id="PS51194">
    <property type="entry name" value="HELICASE_CTER"/>
    <property type="match status" value="1"/>
</dbReference>
<evidence type="ECO:0000256" key="4">
    <source>
        <dbReference type="ARBA" id="ARBA00022806"/>
    </source>
</evidence>
<name>A0AAN0JKB4_AMPQE</name>
<dbReference type="GO" id="GO:0003724">
    <property type="term" value="F:RNA helicase activity"/>
    <property type="evidence" value="ECO:0007669"/>
    <property type="project" value="UniProtKB-EC"/>
</dbReference>
<dbReference type="Gene3D" id="3.40.50.300">
    <property type="entry name" value="P-loop containing nucleotide triphosphate hydrolases"/>
    <property type="match status" value="2"/>
</dbReference>
<dbReference type="Pfam" id="PF00270">
    <property type="entry name" value="DEAD"/>
    <property type="match status" value="1"/>
</dbReference>
<dbReference type="RefSeq" id="XP_019857452.1">
    <property type="nucleotide sequence ID" value="XM_020001893.1"/>
</dbReference>
<feature type="domain" description="Helicase ATP-binding" evidence="6">
    <location>
        <begin position="53"/>
        <end position="238"/>
    </location>
</feature>
<dbReference type="InterPro" id="IPR011545">
    <property type="entry name" value="DEAD/DEAH_box_helicase_dom"/>
</dbReference>
<sequence length="420" mass="47412">MAEAAPDTDENYSKSAASSRGRILVLSNTLNPSKGIHIRVYKQSKIQEEVLPLLLADPPQSIIVQSRSGTGNTVAFVLAMLARVDASRHYPQMLCLSPTEESAQQTARALQQMTQNSPEIQMKLVVFGSKRTSERSVIHSLLMISTLGNQRITEHIIIGTAGTILDCAVRYRVFDPKLINMFVLDEADIMIDTQGQQDQAIRLRKLLRTDCQHVLFSVTCSKEVMSFANKIILDPDVIRLRRLEESLDNIKQYYVQCRAGDEEKFAALTNIYGVLTIGQCIVSCCTSGSAIWLADKMKEEGHAVALLTNRSSIQQRNDVLNRLRKGQERILITTLKDVDIDQLTLVVNWDIPVDFNNEPDCQTYLHRIWRPGRFAQSGLTICFVDSQEAYDNMMRIQNHFKRIISELNTDDPDKIGKLQN</sequence>
<dbReference type="AlphaFoldDB" id="A0AAN0JKB4"/>
<evidence type="ECO:0000256" key="1">
    <source>
        <dbReference type="ARBA" id="ARBA00012552"/>
    </source>
</evidence>
<evidence type="ECO:0000313" key="8">
    <source>
        <dbReference type="EnsemblMetazoa" id="XP_019857452.1"/>
    </source>
</evidence>
<keyword evidence="4" id="KW-0347">Helicase</keyword>
<keyword evidence="2" id="KW-0547">Nucleotide-binding</keyword>
<protein>
    <recommendedName>
        <fullName evidence="1">RNA helicase</fullName>
        <ecNumber evidence="1">3.6.4.13</ecNumber>
    </recommendedName>
</protein>
<reference evidence="8" key="2">
    <citation type="submission" date="2024-06" db="UniProtKB">
        <authorList>
            <consortium name="EnsemblMetazoa"/>
        </authorList>
    </citation>
    <scope>IDENTIFICATION</scope>
</reference>
<dbReference type="Proteomes" id="UP000007879">
    <property type="component" value="Unassembled WGS sequence"/>
</dbReference>
<dbReference type="EC" id="3.6.4.13" evidence="1"/>
<evidence type="ECO:0000259" key="7">
    <source>
        <dbReference type="PROSITE" id="PS51194"/>
    </source>
</evidence>
<evidence type="ECO:0000259" key="6">
    <source>
        <dbReference type="PROSITE" id="PS51192"/>
    </source>
</evidence>
<dbReference type="InterPro" id="IPR027417">
    <property type="entry name" value="P-loop_NTPase"/>
</dbReference>
<evidence type="ECO:0000256" key="5">
    <source>
        <dbReference type="ARBA" id="ARBA00022840"/>
    </source>
</evidence>
<keyword evidence="3" id="KW-0378">Hydrolase</keyword>
<feature type="domain" description="Helicase C-terminal" evidence="7">
    <location>
        <begin position="267"/>
        <end position="415"/>
    </location>
</feature>
<dbReference type="GO" id="GO:0003676">
    <property type="term" value="F:nucleic acid binding"/>
    <property type="evidence" value="ECO:0007669"/>
    <property type="project" value="InterPro"/>
</dbReference>
<dbReference type="PANTHER" id="PTHR47958">
    <property type="entry name" value="ATP-DEPENDENT RNA HELICASE DBP3"/>
    <property type="match status" value="1"/>
</dbReference>
<dbReference type="GO" id="GO:0016787">
    <property type="term" value="F:hydrolase activity"/>
    <property type="evidence" value="ECO:0007669"/>
    <property type="project" value="UniProtKB-KW"/>
</dbReference>